<evidence type="ECO:0000256" key="7">
    <source>
        <dbReference type="SAM" id="MobiDB-lite"/>
    </source>
</evidence>
<dbReference type="PANTHER" id="PTHR42709">
    <property type="entry name" value="ALKALINE PHOSPHATASE LIKE PROTEIN"/>
    <property type="match status" value="1"/>
</dbReference>
<dbReference type="PANTHER" id="PTHR42709:SF6">
    <property type="entry name" value="UNDECAPRENYL PHOSPHATE TRANSPORTER A"/>
    <property type="match status" value="1"/>
</dbReference>
<feature type="transmembrane region" description="Helical" evidence="8">
    <location>
        <begin position="7"/>
        <end position="27"/>
    </location>
</feature>
<comment type="subcellular location">
    <subcellularLocation>
        <location evidence="1">Cell membrane</location>
        <topology evidence="1">Multi-pass membrane protein</topology>
    </subcellularLocation>
</comment>
<evidence type="ECO:0000256" key="3">
    <source>
        <dbReference type="ARBA" id="ARBA00022475"/>
    </source>
</evidence>
<dbReference type="AlphaFoldDB" id="A0A4Q5N402"/>
<evidence type="ECO:0000259" key="9">
    <source>
        <dbReference type="Pfam" id="PF09335"/>
    </source>
</evidence>
<evidence type="ECO:0000256" key="6">
    <source>
        <dbReference type="ARBA" id="ARBA00023136"/>
    </source>
</evidence>
<evidence type="ECO:0000256" key="2">
    <source>
        <dbReference type="ARBA" id="ARBA00010792"/>
    </source>
</evidence>
<feature type="transmembrane region" description="Helical" evidence="8">
    <location>
        <begin position="170"/>
        <end position="192"/>
    </location>
</feature>
<evidence type="ECO:0000256" key="8">
    <source>
        <dbReference type="SAM" id="Phobius"/>
    </source>
</evidence>
<comment type="caution">
    <text evidence="10">The sequence shown here is derived from an EMBL/GenBank/DDBJ whole genome shotgun (WGS) entry which is preliminary data.</text>
</comment>
<dbReference type="EMBL" id="SDWW01000001">
    <property type="protein sequence ID" value="RYV52989.1"/>
    <property type="molecule type" value="Genomic_DNA"/>
</dbReference>
<evidence type="ECO:0000256" key="1">
    <source>
        <dbReference type="ARBA" id="ARBA00004651"/>
    </source>
</evidence>
<feature type="transmembrane region" description="Helical" evidence="8">
    <location>
        <begin position="142"/>
        <end position="164"/>
    </location>
</feature>
<organism evidence="10 11">
    <name type="scientific">Pengzhenrongella frigida</name>
    <dbReference type="NCBI Taxonomy" id="1259133"/>
    <lineage>
        <taxon>Bacteria</taxon>
        <taxon>Bacillati</taxon>
        <taxon>Actinomycetota</taxon>
        <taxon>Actinomycetes</taxon>
        <taxon>Micrococcales</taxon>
        <taxon>Pengzhenrongella</taxon>
    </lineage>
</organism>
<protein>
    <submittedName>
        <fullName evidence="10">DedA family protein</fullName>
    </submittedName>
</protein>
<keyword evidence="6 8" id="KW-0472">Membrane</keyword>
<keyword evidence="4 8" id="KW-0812">Transmembrane</keyword>
<sequence>MDGVNELVLASVSGPWVYLAVFAWVLIDAFFPPLPSDVVVVALTALSISTGVPHTWALALVAALGAIAGDNISYEIGRRIGVERWRWMAGRRVQRAIESARTSLLRRPVVLMLTSRYIPIGRVAVTMSAGATGFPRRRFVPLSILAGTTWSAYMVGVGALAGTWSQDNPLLSVGLAITIAIVAGVLLDRTFAHSAKQRDLRRVSSRVESPADSPPERAMSTS</sequence>
<dbReference type="InterPro" id="IPR051311">
    <property type="entry name" value="DedA_domain"/>
</dbReference>
<comment type="similarity">
    <text evidence="2">Belongs to the DedA family.</text>
</comment>
<dbReference type="Pfam" id="PF09335">
    <property type="entry name" value="VTT_dom"/>
    <property type="match status" value="1"/>
</dbReference>
<name>A0A4Q5N402_9MICO</name>
<evidence type="ECO:0000313" key="10">
    <source>
        <dbReference type="EMBL" id="RYV52989.1"/>
    </source>
</evidence>
<keyword evidence="3" id="KW-1003">Cell membrane</keyword>
<evidence type="ECO:0000313" key="11">
    <source>
        <dbReference type="Proteomes" id="UP000293764"/>
    </source>
</evidence>
<dbReference type="InterPro" id="IPR032816">
    <property type="entry name" value="VTT_dom"/>
</dbReference>
<keyword evidence="5 8" id="KW-1133">Transmembrane helix</keyword>
<evidence type="ECO:0000256" key="5">
    <source>
        <dbReference type="ARBA" id="ARBA00022989"/>
    </source>
</evidence>
<gene>
    <name evidence="10" type="ORF">EUA98_00405</name>
</gene>
<keyword evidence="11" id="KW-1185">Reference proteome</keyword>
<accession>A0A4Q5N402</accession>
<feature type="region of interest" description="Disordered" evidence="7">
    <location>
        <begin position="202"/>
        <end position="222"/>
    </location>
</feature>
<feature type="domain" description="VTT" evidence="9">
    <location>
        <begin position="34"/>
        <end position="159"/>
    </location>
</feature>
<feature type="transmembrane region" description="Helical" evidence="8">
    <location>
        <begin position="39"/>
        <end position="69"/>
    </location>
</feature>
<dbReference type="OrthoDB" id="162303at2"/>
<evidence type="ECO:0000256" key="4">
    <source>
        <dbReference type="ARBA" id="ARBA00022692"/>
    </source>
</evidence>
<reference evidence="10 11" key="1">
    <citation type="submission" date="2019-01" db="EMBL/GenBank/DDBJ databases">
        <title>Novel species of Cellulomonas.</title>
        <authorList>
            <person name="Liu Q."/>
            <person name="Xin Y.-H."/>
        </authorList>
    </citation>
    <scope>NUCLEOTIDE SEQUENCE [LARGE SCALE GENOMIC DNA]</scope>
    <source>
        <strain evidence="10 11">HLT2-17</strain>
    </source>
</reference>
<proteinExistence type="inferred from homology"/>
<dbReference type="Proteomes" id="UP000293764">
    <property type="component" value="Unassembled WGS sequence"/>
</dbReference>
<dbReference type="GO" id="GO:0005886">
    <property type="term" value="C:plasma membrane"/>
    <property type="evidence" value="ECO:0007669"/>
    <property type="project" value="UniProtKB-SubCell"/>
</dbReference>